<feature type="compositionally biased region" description="Polar residues" evidence="1">
    <location>
        <begin position="84"/>
        <end position="99"/>
    </location>
</feature>
<feature type="compositionally biased region" description="Basic and acidic residues" evidence="1">
    <location>
        <begin position="602"/>
        <end position="635"/>
    </location>
</feature>
<feature type="compositionally biased region" description="Basic and acidic residues" evidence="1">
    <location>
        <begin position="367"/>
        <end position="383"/>
    </location>
</feature>
<feature type="compositionally biased region" description="Polar residues" evidence="1">
    <location>
        <begin position="1"/>
        <end position="11"/>
    </location>
</feature>
<feature type="compositionally biased region" description="Polar residues" evidence="1">
    <location>
        <begin position="46"/>
        <end position="71"/>
    </location>
</feature>
<gene>
    <name evidence="2" type="ORF">KQP761_LOCUS28849</name>
</gene>
<proteinExistence type="predicted"/>
<feature type="compositionally biased region" description="Basic and acidic residues" evidence="1">
    <location>
        <begin position="202"/>
        <end position="229"/>
    </location>
</feature>
<feature type="compositionally biased region" description="Basic and acidic residues" evidence="1">
    <location>
        <begin position="182"/>
        <end position="191"/>
    </location>
</feature>
<evidence type="ECO:0000313" key="3">
    <source>
        <dbReference type="Proteomes" id="UP000663834"/>
    </source>
</evidence>
<feature type="compositionally biased region" description="Basic residues" evidence="1">
    <location>
        <begin position="259"/>
        <end position="270"/>
    </location>
</feature>
<dbReference type="EMBL" id="CAJNOW010015808">
    <property type="protein sequence ID" value="CAF1645218.1"/>
    <property type="molecule type" value="Genomic_DNA"/>
</dbReference>
<feature type="compositionally biased region" description="Basic and acidic residues" evidence="1">
    <location>
        <begin position="410"/>
        <end position="426"/>
    </location>
</feature>
<name>A0A816EDJ6_9BILA</name>
<organism evidence="2 3">
    <name type="scientific">Rotaria magnacalcarata</name>
    <dbReference type="NCBI Taxonomy" id="392030"/>
    <lineage>
        <taxon>Eukaryota</taxon>
        <taxon>Metazoa</taxon>
        <taxon>Spiralia</taxon>
        <taxon>Gnathifera</taxon>
        <taxon>Rotifera</taxon>
        <taxon>Eurotatoria</taxon>
        <taxon>Bdelloidea</taxon>
        <taxon>Philodinida</taxon>
        <taxon>Philodinidae</taxon>
        <taxon>Rotaria</taxon>
    </lineage>
</organism>
<feature type="region of interest" description="Disordered" evidence="1">
    <location>
        <begin position="177"/>
        <end position="295"/>
    </location>
</feature>
<dbReference type="AlphaFoldDB" id="A0A816EDJ6"/>
<evidence type="ECO:0000313" key="2">
    <source>
        <dbReference type="EMBL" id="CAF1645218.1"/>
    </source>
</evidence>
<feature type="region of interest" description="Disordered" evidence="1">
    <location>
        <begin position="361"/>
        <end position="434"/>
    </location>
</feature>
<feature type="region of interest" description="Disordered" evidence="1">
    <location>
        <begin position="537"/>
        <end position="647"/>
    </location>
</feature>
<dbReference type="Proteomes" id="UP000663834">
    <property type="component" value="Unassembled WGS sequence"/>
</dbReference>
<accession>A0A816EDJ6</accession>
<feature type="compositionally biased region" description="Basic and acidic residues" evidence="1">
    <location>
        <begin position="561"/>
        <end position="595"/>
    </location>
</feature>
<dbReference type="OrthoDB" id="10039127at2759"/>
<feature type="region of interest" description="Disordered" evidence="1">
    <location>
        <begin position="1"/>
        <end position="163"/>
    </location>
</feature>
<feature type="compositionally biased region" description="Basic and acidic residues" evidence="1">
    <location>
        <begin position="239"/>
        <end position="258"/>
    </location>
</feature>
<comment type="caution">
    <text evidence="2">The sequence shown here is derived from an EMBL/GenBank/DDBJ whole genome shotgun (WGS) entry which is preliminary data.</text>
</comment>
<feature type="compositionally biased region" description="Basic residues" evidence="1">
    <location>
        <begin position="400"/>
        <end position="409"/>
    </location>
</feature>
<sequence>MAATSHSTLPPSTYVGYGSRPGPYQSTSFGAHDASSGPLASHPYQYETSSFNVNPADNQQNSYGHKTQQRPQVVDDNQFDRSQTHLIRSELQISGHNPKQQQQQQQQIKTQPPLQTNFTRSEHQMPKGRATPPIQHRSSSNGPNNNNNNNNNTSNDPSSKMSSFLLDLKPTKSSVMRAAAIKHKEESLEKKRHDKYFPTSENKPKFHHDSPKTDVEHSRKEKPARDKKQSHSVPKQHTSRRDEHHVRDDKSSGDEDQHRQHHRSKSQKKTKFSDEHHEKHPHLPPIHRGRLLPQHDPFLDYPLPPGHHLGGQYPYPGYYPPYGPYPGPYGGHHLYGEHNDIPPYLPPYHDPYDPFFDYQKRKTKSKRPTDKHDANSDHDERNGRANGYETEPDDRAKSQQSRKSKKKHSTHDNGGRKSRRDDEEYSRTNWPPGYYHSQLYHGQDMLEIWRQERNDYLKRKFKPSIHDVLYSQQFMKTDGYLENQRRRVLRDAQGYYFPYKKYTLKDYKDIQKLNVQNPFAEVNEAIIDRKERARKRQEYGAQVERQMVDNPGTRQIPPREMPTREPWHLSNSDIRELEKASSRRERALEYAKEQVKYQPMDSTRDSHPYDSNEQHADDHLPRQHNDHDRSNYERTRRTKQIYDDYDQ</sequence>
<evidence type="ECO:0000256" key="1">
    <source>
        <dbReference type="SAM" id="MobiDB-lite"/>
    </source>
</evidence>
<feature type="compositionally biased region" description="Basic residues" evidence="1">
    <location>
        <begin position="279"/>
        <end position="290"/>
    </location>
</feature>
<feature type="compositionally biased region" description="Low complexity" evidence="1">
    <location>
        <begin position="138"/>
        <end position="159"/>
    </location>
</feature>
<reference evidence="2" key="1">
    <citation type="submission" date="2021-02" db="EMBL/GenBank/DDBJ databases">
        <authorList>
            <person name="Nowell W R."/>
        </authorList>
    </citation>
    <scope>NUCLEOTIDE SEQUENCE</scope>
</reference>
<feature type="compositionally biased region" description="Polar residues" evidence="1">
    <location>
        <begin position="108"/>
        <end position="119"/>
    </location>
</feature>
<protein>
    <submittedName>
        <fullName evidence="2">Uncharacterized protein</fullName>
    </submittedName>
</protein>